<dbReference type="GO" id="GO:0046464">
    <property type="term" value="P:acylglycerol catabolic process"/>
    <property type="evidence" value="ECO:0007669"/>
    <property type="project" value="TreeGrafter"/>
</dbReference>
<dbReference type="InterPro" id="IPR000639">
    <property type="entry name" value="Epox_hydrolase-like"/>
</dbReference>
<dbReference type="Gene3D" id="3.40.50.1820">
    <property type="entry name" value="alpha/beta hydrolase"/>
    <property type="match status" value="1"/>
</dbReference>
<evidence type="ECO:0000259" key="1">
    <source>
        <dbReference type="Pfam" id="PF00561"/>
    </source>
</evidence>
<dbReference type="GO" id="GO:0047372">
    <property type="term" value="F:monoacylglycerol lipase activity"/>
    <property type="evidence" value="ECO:0007669"/>
    <property type="project" value="TreeGrafter"/>
</dbReference>
<keyword evidence="2" id="KW-0378">Hydrolase</keyword>
<sequence length="306" mass="33752">MKKLLILLILLIAGIVAFDMLFPAQAAHYGVALERWRNGLESKSIDVDGMQIAYNEGGQGEPLLLIHGFGADKDNWTRVAGHLTPHYRVIAIDLPGFGQSSRIPNAEFDIVSQTRRVHQIASALGLERFHLGGSSMGGNISLTYAGLYPDQVMSLWVLAPAGVEGSEISELRQRYAQTGENALIVKQAEDFPSIMQFTMSKPPFLPYSVKHQLGLRAAADHDLHKRIFETLNRDAQSVNALIKDSPIPALVVWGDQDRALHYSGAEILKSLMPNAKIIVRPGIGHLPMIEEPQRSAQDWLSFQSSQ</sequence>
<proteinExistence type="predicted"/>
<dbReference type="STRING" id="1317117.ATO7_09992"/>
<dbReference type="SUPFAM" id="SSF53474">
    <property type="entry name" value="alpha/beta-Hydrolases"/>
    <property type="match status" value="1"/>
</dbReference>
<dbReference type="Pfam" id="PF00561">
    <property type="entry name" value="Abhydrolase_1"/>
    <property type="match status" value="1"/>
</dbReference>
<accession>A0A1Y1SF83</accession>
<dbReference type="RefSeq" id="WP_083561605.1">
    <property type="nucleotide sequence ID" value="NZ_AQQV01000002.1"/>
</dbReference>
<keyword evidence="3" id="KW-1185">Reference proteome</keyword>
<dbReference type="InterPro" id="IPR029058">
    <property type="entry name" value="AB_hydrolase_fold"/>
</dbReference>
<evidence type="ECO:0000313" key="3">
    <source>
        <dbReference type="Proteomes" id="UP000192342"/>
    </source>
</evidence>
<dbReference type="Proteomes" id="UP000192342">
    <property type="component" value="Unassembled WGS sequence"/>
</dbReference>
<name>A0A1Y1SF83_9GAMM</name>
<dbReference type="OrthoDB" id="9808398at2"/>
<dbReference type="PRINTS" id="PR00412">
    <property type="entry name" value="EPOXHYDRLASE"/>
</dbReference>
<feature type="domain" description="AB hydrolase-1" evidence="1">
    <location>
        <begin position="62"/>
        <end position="292"/>
    </location>
</feature>
<dbReference type="AlphaFoldDB" id="A0A1Y1SF83"/>
<dbReference type="InterPro" id="IPR000073">
    <property type="entry name" value="AB_hydrolase_1"/>
</dbReference>
<dbReference type="PRINTS" id="PR00111">
    <property type="entry name" value="ABHYDROLASE"/>
</dbReference>
<dbReference type="GO" id="GO:0016020">
    <property type="term" value="C:membrane"/>
    <property type="evidence" value="ECO:0007669"/>
    <property type="project" value="TreeGrafter"/>
</dbReference>
<protein>
    <submittedName>
        <fullName evidence="2">Alpha/beta hydrolase fold protein</fullName>
    </submittedName>
</protein>
<comment type="caution">
    <text evidence="2">The sequence shown here is derived from an EMBL/GenBank/DDBJ whole genome shotgun (WGS) entry which is preliminary data.</text>
</comment>
<organism evidence="2 3">
    <name type="scientific">Oceanococcus atlanticus</name>
    <dbReference type="NCBI Taxonomy" id="1317117"/>
    <lineage>
        <taxon>Bacteria</taxon>
        <taxon>Pseudomonadati</taxon>
        <taxon>Pseudomonadota</taxon>
        <taxon>Gammaproteobacteria</taxon>
        <taxon>Chromatiales</taxon>
        <taxon>Oceanococcaceae</taxon>
        <taxon>Oceanococcus</taxon>
    </lineage>
</organism>
<dbReference type="InterPro" id="IPR050266">
    <property type="entry name" value="AB_hydrolase_sf"/>
</dbReference>
<reference evidence="2 3" key="1">
    <citation type="submission" date="2013-04" db="EMBL/GenBank/DDBJ databases">
        <title>Oceanococcus atlanticus 22II-S10r2 Genome Sequencing.</title>
        <authorList>
            <person name="Lai Q."/>
            <person name="Li G."/>
            <person name="Shao Z."/>
        </authorList>
    </citation>
    <scope>NUCLEOTIDE SEQUENCE [LARGE SCALE GENOMIC DNA]</scope>
    <source>
        <strain evidence="2 3">22II-S10r2</strain>
    </source>
</reference>
<dbReference type="PANTHER" id="PTHR43798:SF5">
    <property type="entry name" value="MONOACYLGLYCEROL LIPASE ABHD6"/>
    <property type="match status" value="1"/>
</dbReference>
<evidence type="ECO:0000313" key="2">
    <source>
        <dbReference type="EMBL" id="ORE87364.1"/>
    </source>
</evidence>
<gene>
    <name evidence="2" type="ORF">ATO7_09992</name>
</gene>
<dbReference type="EMBL" id="AQQV01000002">
    <property type="protein sequence ID" value="ORE87364.1"/>
    <property type="molecule type" value="Genomic_DNA"/>
</dbReference>
<dbReference type="PANTHER" id="PTHR43798">
    <property type="entry name" value="MONOACYLGLYCEROL LIPASE"/>
    <property type="match status" value="1"/>
</dbReference>